<evidence type="ECO:0000313" key="1">
    <source>
        <dbReference type="EMBL" id="MZR23612.1"/>
    </source>
</evidence>
<organism evidence="1 2">
    <name type="scientific">Sneathiella chungangensis</name>
    <dbReference type="NCBI Taxonomy" id="1418234"/>
    <lineage>
        <taxon>Bacteria</taxon>
        <taxon>Pseudomonadati</taxon>
        <taxon>Pseudomonadota</taxon>
        <taxon>Alphaproteobacteria</taxon>
        <taxon>Sneathiellales</taxon>
        <taxon>Sneathiellaceae</taxon>
        <taxon>Sneathiella</taxon>
    </lineage>
</organism>
<dbReference type="RefSeq" id="WP_161340066.1">
    <property type="nucleotide sequence ID" value="NZ_JBHSDG010000003.1"/>
</dbReference>
<sequence>MQGLQGLHFFFAAQGLQGLQAFLAAQGLQTFFAEHALHAFFGAQAATAPGTIAVAAIEAIAAAVNTSLNMNLSCFVLLTFQAMIACQEDAPFAGEFRINCDNERVIDFLHPKRERNLTTVRVRALKRLGV</sequence>
<dbReference type="AlphaFoldDB" id="A0A845MJ09"/>
<protein>
    <submittedName>
        <fullName evidence="1">Uncharacterized protein</fullName>
    </submittedName>
</protein>
<dbReference type="EMBL" id="WTVA01000015">
    <property type="protein sequence ID" value="MZR23612.1"/>
    <property type="molecule type" value="Genomic_DNA"/>
</dbReference>
<keyword evidence="2" id="KW-1185">Reference proteome</keyword>
<name>A0A845MJ09_9PROT</name>
<dbReference type="Proteomes" id="UP000445696">
    <property type="component" value="Unassembled WGS sequence"/>
</dbReference>
<evidence type="ECO:0000313" key="2">
    <source>
        <dbReference type="Proteomes" id="UP000445696"/>
    </source>
</evidence>
<reference evidence="1 2" key="1">
    <citation type="journal article" date="2014" name="Int. J. Syst. Evol. Microbiol.">
        <title>Sneathiella chungangensis sp. nov., isolated from a marine sand, and emended description of the genus Sneathiella.</title>
        <authorList>
            <person name="Siamphan C."/>
            <person name="Kim H."/>
            <person name="Lee J.S."/>
            <person name="Kim W."/>
        </authorList>
    </citation>
    <scope>NUCLEOTIDE SEQUENCE [LARGE SCALE GENOMIC DNA]</scope>
    <source>
        <strain evidence="1 2">KCTC 32476</strain>
    </source>
</reference>
<accession>A0A845MJ09</accession>
<gene>
    <name evidence="1" type="ORF">GQF03_14835</name>
</gene>
<proteinExistence type="predicted"/>
<comment type="caution">
    <text evidence="1">The sequence shown here is derived from an EMBL/GenBank/DDBJ whole genome shotgun (WGS) entry which is preliminary data.</text>
</comment>